<feature type="transmembrane region" description="Helical" evidence="9">
    <location>
        <begin position="75"/>
        <end position="95"/>
    </location>
</feature>
<dbReference type="OrthoDB" id="9814902at2"/>
<dbReference type="GO" id="GO:0006865">
    <property type="term" value="P:amino acid transport"/>
    <property type="evidence" value="ECO:0007669"/>
    <property type="project" value="UniProtKB-KW"/>
</dbReference>
<comment type="caution">
    <text evidence="11">The sequence shown here is derived from an EMBL/GenBank/DDBJ whole genome shotgun (WGS) entry which is preliminary data.</text>
</comment>
<accession>A0A2V5M1Z3</accession>
<comment type="subcellular location">
    <subcellularLocation>
        <location evidence="1 9">Cell membrane</location>
        <topology evidence="1 9">Multi-pass membrane protein</topology>
    </subcellularLocation>
</comment>
<feature type="domain" description="ABC transmembrane type-1" evidence="10">
    <location>
        <begin position="29"/>
        <end position="224"/>
    </location>
</feature>
<keyword evidence="7 9" id="KW-1133">Transmembrane helix</keyword>
<dbReference type="NCBIfam" id="TIGR01726">
    <property type="entry name" value="HEQRo_perm_3TM"/>
    <property type="match status" value="1"/>
</dbReference>
<name>A0A2V5M1Z3_9MICC</name>
<dbReference type="Pfam" id="PF00528">
    <property type="entry name" value="BPD_transp_1"/>
    <property type="match status" value="1"/>
</dbReference>
<dbReference type="PROSITE" id="PS50928">
    <property type="entry name" value="ABC_TM1"/>
    <property type="match status" value="1"/>
</dbReference>
<dbReference type="EMBL" id="QJVD01000002">
    <property type="protein sequence ID" value="PYI69336.1"/>
    <property type="molecule type" value="Genomic_DNA"/>
</dbReference>
<evidence type="ECO:0000313" key="12">
    <source>
        <dbReference type="Proteomes" id="UP000247832"/>
    </source>
</evidence>
<proteinExistence type="inferred from homology"/>
<organism evidence="11 12">
    <name type="scientific">Arthrobacter livingstonensis</name>
    <dbReference type="NCBI Taxonomy" id="670078"/>
    <lineage>
        <taxon>Bacteria</taxon>
        <taxon>Bacillati</taxon>
        <taxon>Actinomycetota</taxon>
        <taxon>Actinomycetes</taxon>
        <taxon>Micrococcales</taxon>
        <taxon>Micrococcaceae</taxon>
        <taxon>Arthrobacter</taxon>
    </lineage>
</organism>
<evidence type="ECO:0000256" key="5">
    <source>
        <dbReference type="ARBA" id="ARBA00022692"/>
    </source>
</evidence>
<keyword evidence="3 9" id="KW-0813">Transport</keyword>
<sequence>MDVLQQLLKTFFDWQAMGEVIPQMLTVGLPNTLILAVSSGILGCILGLVLAVMGISRNAVPRWIARIYTDVFRGLPAILTILLIGLGFGPVIRLLTGSTNPFPLGIAALTLMAGAYIGEIFRSGIQSVDKGQLEASRALGFSYTSSMVLVVIPQGIRRVLPALVNQLIALIKDSSLIYLLGLLSSQREIFRIGNDAAANTGNLSPLVAAGVLYLILTIPLTHVVNFMDKRMREGKRARIEPDDVAGVVGKGAQT</sequence>
<evidence type="ECO:0000256" key="6">
    <source>
        <dbReference type="ARBA" id="ARBA00022970"/>
    </source>
</evidence>
<dbReference type="RefSeq" id="WP_110499478.1">
    <property type="nucleotide sequence ID" value="NZ_QJVD01000002.1"/>
</dbReference>
<dbReference type="GO" id="GO:0022857">
    <property type="term" value="F:transmembrane transporter activity"/>
    <property type="evidence" value="ECO:0007669"/>
    <property type="project" value="InterPro"/>
</dbReference>
<dbReference type="PANTHER" id="PTHR30614:SF20">
    <property type="entry name" value="GLUTAMINE TRANSPORT SYSTEM PERMEASE PROTEIN GLNP"/>
    <property type="match status" value="1"/>
</dbReference>
<feature type="transmembrane region" description="Helical" evidence="9">
    <location>
        <begin position="101"/>
        <end position="118"/>
    </location>
</feature>
<keyword evidence="5 9" id="KW-0812">Transmembrane</keyword>
<dbReference type="Gene3D" id="1.10.3720.10">
    <property type="entry name" value="MetI-like"/>
    <property type="match status" value="1"/>
</dbReference>
<dbReference type="InterPro" id="IPR043429">
    <property type="entry name" value="ArtM/GltK/GlnP/TcyL/YhdX-like"/>
</dbReference>
<evidence type="ECO:0000256" key="2">
    <source>
        <dbReference type="ARBA" id="ARBA00010072"/>
    </source>
</evidence>
<evidence type="ECO:0000256" key="8">
    <source>
        <dbReference type="ARBA" id="ARBA00023136"/>
    </source>
</evidence>
<dbReference type="SUPFAM" id="SSF161098">
    <property type="entry name" value="MetI-like"/>
    <property type="match status" value="1"/>
</dbReference>
<feature type="transmembrane region" description="Helical" evidence="9">
    <location>
        <begin position="33"/>
        <end position="55"/>
    </location>
</feature>
<evidence type="ECO:0000259" key="10">
    <source>
        <dbReference type="PROSITE" id="PS50928"/>
    </source>
</evidence>
<evidence type="ECO:0000256" key="7">
    <source>
        <dbReference type="ARBA" id="ARBA00022989"/>
    </source>
</evidence>
<keyword evidence="8 9" id="KW-0472">Membrane</keyword>
<dbReference type="CDD" id="cd06261">
    <property type="entry name" value="TM_PBP2"/>
    <property type="match status" value="1"/>
</dbReference>
<dbReference type="Proteomes" id="UP000247832">
    <property type="component" value="Unassembled WGS sequence"/>
</dbReference>
<protein>
    <submittedName>
        <fullName evidence="11">Amino acid ABC transporter permease</fullName>
    </submittedName>
</protein>
<reference evidence="11 12" key="1">
    <citation type="submission" date="2018-05" db="EMBL/GenBank/DDBJ databases">
        <title>Genetic diversity of glacier-inhabiting Cryobacterium bacteria in China and description of Cryobacterium mengkeensis sp. nov. and Arthrobacter glacialis sp. nov.</title>
        <authorList>
            <person name="Liu Q."/>
            <person name="Xin Y.-H."/>
        </authorList>
    </citation>
    <scope>NUCLEOTIDE SEQUENCE [LARGE SCALE GENOMIC DNA]</scope>
    <source>
        <strain evidence="11 12">LI2</strain>
    </source>
</reference>
<dbReference type="InterPro" id="IPR000515">
    <property type="entry name" value="MetI-like"/>
</dbReference>
<feature type="transmembrane region" description="Helical" evidence="9">
    <location>
        <begin position="138"/>
        <end position="156"/>
    </location>
</feature>
<dbReference type="InterPro" id="IPR010065">
    <property type="entry name" value="AA_ABC_transptr_permease_3TM"/>
</dbReference>
<evidence type="ECO:0000256" key="1">
    <source>
        <dbReference type="ARBA" id="ARBA00004651"/>
    </source>
</evidence>
<dbReference type="InterPro" id="IPR035906">
    <property type="entry name" value="MetI-like_sf"/>
</dbReference>
<gene>
    <name evidence="11" type="ORF">CVV68_02755</name>
</gene>
<evidence type="ECO:0000256" key="4">
    <source>
        <dbReference type="ARBA" id="ARBA00022475"/>
    </source>
</evidence>
<dbReference type="AlphaFoldDB" id="A0A2V5M1Z3"/>
<keyword evidence="12" id="KW-1185">Reference proteome</keyword>
<dbReference type="PANTHER" id="PTHR30614">
    <property type="entry name" value="MEMBRANE COMPONENT OF AMINO ACID ABC TRANSPORTER"/>
    <property type="match status" value="1"/>
</dbReference>
<evidence type="ECO:0000256" key="9">
    <source>
        <dbReference type="RuleBase" id="RU363032"/>
    </source>
</evidence>
<dbReference type="GO" id="GO:0043190">
    <property type="term" value="C:ATP-binding cassette (ABC) transporter complex"/>
    <property type="evidence" value="ECO:0007669"/>
    <property type="project" value="InterPro"/>
</dbReference>
<keyword evidence="4" id="KW-1003">Cell membrane</keyword>
<feature type="transmembrane region" description="Helical" evidence="9">
    <location>
        <begin position="206"/>
        <end position="227"/>
    </location>
</feature>
<keyword evidence="6" id="KW-0029">Amino-acid transport</keyword>
<comment type="similarity">
    <text evidence="2">Belongs to the binding-protein-dependent transport system permease family. HisMQ subfamily.</text>
</comment>
<evidence type="ECO:0000313" key="11">
    <source>
        <dbReference type="EMBL" id="PYI69336.1"/>
    </source>
</evidence>
<evidence type="ECO:0000256" key="3">
    <source>
        <dbReference type="ARBA" id="ARBA00022448"/>
    </source>
</evidence>